<organism evidence="13 14">
    <name type="scientific">Candidatus Nealsonbacteria bacterium CG_4_9_14_3_um_filter_37_13</name>
    <dbReference type="NCBI Taxonomy" id="1974695"/>
    <lineage>
        <taxon>Bacteria</taxon>
        <taxon>Candidatus Nealsoniibacteriota</taxon>
    </lineage>
</organism>
<evidence type="ECO:0000259" key="12">
    <source>
        <dbReference type="Pfam" id="PF02163"/>
    </source>
</evidence>
<dbReference type="Pfam" id="PF02163">
    <property type="entry name" value="Peptidase_M50"/>
    <property type="match status" value="1"/>
</dbReference>
<keyword evidence="5 11" id="KW-0812">Transmembrane</keyword>
<evidence type="ECO:0000256" key="7">
    <source>
        <dbReference type="ARBA" id="ARBA00022833"/>
    </source>
</evidence>
<evidence type="ECO:0000256" key="9">
    <source>
        <dbReference type="ARBA" id="ARBA00023049"/>
    </source>
</evidence>
<proteinExistence type="inferred from homology"/>
<evidence type="ECO:0000256" key="4">
    <source>
        <dbReference type="ARBA" id="ARBA00022670"/>
    </source>
</evidence>
<dbReference type="GO" id="GO:0016020">
    <property type="term" value="C:membrane"/>
    <property type="evidence" value="ECO:0007669"/>
    <property type="project" value="UniProtKB-SubCell"/>
</dbReference>
<evidence type="ECO:0000256" key="10">
    <source>
        <dbReference type="ARBA" id="ARBA00023136"/>
    </source>
</evidence>
<keyword evidence="4" id="KW-0645">Protease</keyword>
<keyword evidence="6" id="KW-0378">Hydrolase</keyword>
<evidence type="ECO:0000256" key="5">
    <source>
        <dbReference type="ARBA" id="ARBA00022692"/>
    </source>
</evidence>
<dbReference type="Proteomes" id="UP000231034">
    <property type="component" value="Unassembled WGS sequence"/>
</dbReference>
<comment type="caution">
    <text evidence="13">The sequence shown here is derived from an EMBL/GenBank/DDBJ whole genome shotgun (WGS) entry which is preliminary data.</text>
</comment>
<feature type="transmembrane region" description="Helical" evidence="11">
    <location>
        <begin position="180"/>
        <end position="197"/>
    </location>
</feature>
<protein>
    <recommendedName>
        <fullName evidence="12">Peptidase M50 domain-containing protein</fullName>
    </recommendedName>
</protein>
<evidence type="ECO:0000256" key="6">
    <source>
        <dbReference type="ARBA" id="ARBA00022801"/>
    </source>
</evidence>
<dbReference type="GO" id="GO:0006508">
    <property type="term" value="P:proteolysis"/>
    <property type="evidence" value="ECO:0007669"/>
    <property type="project" value="UniProtKB-KW"/>
</dbReference>
<feature type="domain" description="Peptidase M50" evidence="12">
    <location>
        <begin position="76"/>
        <end position="191"/>
    </location>
</feature>
<dbReference type="EMBL" id="PFVR01000098">
    <property type="protein sequence ID" value="PJA84014.1"/>
    <property type="molecule type" value="Genomic_DNA"/>
</dbReference>
<evidence type="ECO:0000256" key="11">
    <source>
        <dbReference type="SAM" id="Phobius"/>
    </source>
</evidence>
<feature type="transmembrane region" description="Helical" evidence="11">
    <location>
        <begin position="129"/>
        <end position="151"/>
    </location>
</feature>
<gene>
    <name evidence="13" type="ORF">CO145_02820</name>
</gene>
<dbReference type="PANTHER" id="PTHR42837:SF2">
    <property type="entry name" value="MEMBRANE METALLOPROTEASE ARASP2, CHLOROPLASTIC-RELATED"/>
    <property type="match status" value="1"/>
</dbReference>
<evidence type="ECO:0000256" key="1">
    <source>
        <dbReference type="ARBA" id="ARBA00001947"/>
    </source>
</evidence>
<comment type="similarity">
    <text evidence="3">Belongs to the peptidase M50B family.</text>
</comment>
<sequence length="204" mass="22396">LIINNQQLTINKVKEVQEFTNLHKGEEVTLTIERGKEIFEVSLVPRVSPPEGEGPMGVALVRTAIKSYPWYLAPVKGIEACLKITGAYTTGLVQILGNLIQGKGLPLEAPVMGPVGIVSLMTQFVKLGITYYLQFLAIISIGLAILNILPIPALDGGKLLFLGIEAARKRPISQKIEQQITTFFFALLIALMIWVTIKDIARLF</sequence>
<reference evidence="14" key="1">
    <citation type="submission" date="2017-09" db="EMBL/GenBank/DDBJ databases">
        <title>Depth-based differentiation of microbial function through sediment-hosted aquifers and enrichment of novel symbionts in the deep terrestrial subsurface.</title>
        <authorList>
            <person name="Probst A.J."/>
            <person name="Ladd B."/>
            <person name="Jarett J.K."/>
            <person name="Geller-Mcgrath D.E."/>
            <person name="Sieber C.M.K."/>
            <person name="Emerson J.B."/>
            <person name="Anantharaman K."/>
            <person name="Thomas B.C."/>
            <person name="Malmstrom R."/>
            <person name="Stieglmeier M."/>
            <person name="Klingl A."/>
            <person name="Woyke T."/>
            <person name="Ryan C.M."/>
            <person name="Banfield J.F."/>
        </authorList>
    </citation>
    <scope>NUCLEOTIDE SEQUENCE [LARGE SCALE GENOMIC DNA]</scope>
</reference>
<dbReference type="PANTHER" id="PTHR42837">
    <property type="entry name" value="REGULATOR OF SIGMA-E PROTEASE RSEP"/>
    <property type="match status" value="1"/>
</dbReference>
<evidence type="ECO:0000313" key="14">
    <source>
        <dbReference type="Proteomes" id="UP000231034"/>
    </source>
</evidence>
<feature type="non-terminal residue" evidence="13">
    <location>
        <position position="1"/>
    </location>
</feature>
<dbReference type="InterPro" id="IPR004387">
    <property type="entry name" value="Pept_M50_Zn"/>
</dbReference>
<comment type="cofactor">
    <cofactor evidence="1">
        <name>Zn(2+)</name>
        <dbReference type="ChEBI" id="CHEBI:29105"/>
    </cofactor>
</comment>
<dbReference type="AlphaFoldDB" id="A0A2M7Z4D2"/>
<evidence type="ECO:0000256" key="2">
    <source>
        <dbReference type="ARBA" id="ARBA00004141"/>
    </source>
</evidence>
<dbReference type="InterPro" id="IPR008915">
    <property type="entry name" value="Peptidase_M50"/>
</dbReference>
<keyword evidence="10 11" id="KW-0472">Membrane</keyword>
<keyword evidence="9" id="KW-0482">Metalloprotease</keyword>
<dbReference type="Gene3D" id="2.30.42.10">
    <property type="match status" value="1"/>
</dbReference>
<evidence type="ECO:0000256" key="8">
    <source>
        <dbReference type="ARBA" id="ARBA00022989"/>
    </source>
</evidence>
<name>A0A2M7Z4D2_9BACT</name>
<accession>A0A2M7Z4D2</accession>
<comment type="subcellular location">
    <subcellularLocation>
        <location evidence="2">Membrane</location>
        <topology evidence="2">Multi-pass membrane protein</topology>
    </subcellularLocation>
</comment>
<keyword evidence="7" id="KW-0862">Zinc</keyword>
<dbReference type="InterPro" id="IPR036034">
    <property type="entry name" value="PDZ_sf"/>
</dbReference>
<dbReference type="GO" id="GO:0004222">
    <property type="term" value="F:metalloendopeptidase activity"/>
    <property type="evidence" value="ECO:0007669"/>
    <property type="project" value="InterPro"/>
</dbReference>
<evidence type="ECO:0000256" key="3">
    <source>
        <dbReference type="ARBA" id="ARBA00007931"/>
    </source>
</evidence>
<evidence type="ECO:0000313" key="13">
    <source>
        <dbReference type="EMBL" id="PJA84014.1"/>
    </source>
</evidence>
<keyword evidence="8 11" id="KW-1133">Transmembrane helix</keyword>